<feature type="compositionally biased region" description="Polar residues" evidence="2">
    <location>
        <begin position="52"/>
        <end position="61"/>
    </location>
</feature>
<evidence type="ECO:0000313" key="5">
    <source>
        <dbReference type="Proteomes" id="UP000297245"/>
    </source>
</evidence>
<dbReference type="AlphaFoldDB" id="A0A4S8L7Z8"/>
<keyword evidence="5" id="KW-1185">Reference proteome</keyword>
<evidence type="ECO:0000256" key="1">
    <source>
        <dbReference type="SAM" id="Coils"/>
    </source>
</evidence>
<feature type="coiled-coil region" evidence="1">
    <location>
        <begin position="838"/>
        <end position="865"/>
    </location>
</feature>
<keyword evidence="1" id="KW-0175">Coiled coil</keyword>
<proteinExistence type="predicted"/>
<organism evidence="4 5">
    <name type="scientific">Dendrothele bispora (strain CBS 962.96)</name>
    <dbReference type="NCBI Taxonomy" id="1314807"/>
    <lineage>
        <taxon>Eukaryota</taxon>
        <taxon>Fungi</taxon>
        <taxon>Dikarya</taxon>
        <taxon>Basidiomycota</taxon>
        <taxon>Agaricomycotina</taxon>
        <taxon>Agaricomycetes</taxon>
        <taxon>Agaricomycetidae</taxon>
        <taxon>Agaricales</taxon>
        <taxon>Agaricales incertae sedis</taxon>
        <taxon>Dendrothele</taxon>
    </lineage>
</organism>
<reference evidence="4 5" key="1">
    <citation type="journal article" date="2019" name="Nat. Ecol. Evol.">
        <title>Megaphylogeny resolves global patterns of mushroom evolution.</title>
        <authorList>
            <person name="Varga T."/>
            <person name="Krizsan K."/>
            <person name="Foldi C."/>
            <person name="Dima B."/>
            <person name="Sanchez-Garcia M."/>
            <person name="Sanchez-Ramirez S."/>
            <person name="Szollosi G.J."/>
            <person name="Szarkandi J.G."/>
            <person name="Papp V."/>
            <person name="Albert L."/>
            <person name="Andreopoulos W."/>
            <person name="Angelini C."/>
            <person name="Antonin V."/>
            <person name="Barry K.W."/>
            <person name="Bougher N.L."/>
            <person name="Buchanan P."/>
            <person name="Buyck B."/>
            <person name="Bense V."/>
            <person name="Catcheside P."/>
            <person name="Chovatia M."/>
            <person name="Cooper J."/>
            <person name="Damon W."/>
            <person name="Desjardin D."/>
            <person name="Finy P."/>
            <person name="Geml J."/>
            <person name="Haridas S."/>
            <person name="Hughes K."/>
            <person name="Justo A."/>
            <person name="Karasinski D."/>
            <person name="Kautmanova I."/>
            <person name="Kiss B."/>
            <person name="Kocsube S."/>
            <person name="Kotiranta H."/>
            <person name="LaButti K.M."/>
            <person name="Lechner B.E."/>
            <person name="Liimatainen K."/>
            <person name="Lipzen A."/>
            <person name="Lukacs Z."/>
            <person name="Mihaltcheva S."/>
            <person name="Morgado L.N."/>
            <person name="Niskanen T."/>
            <person name="Noordeloos M.E."/>
            <person name="Ohm R.A."/>
            <person name="Ortiz-Santana B."/>
            <person name="Ovrebo C."/>
            <person name="Racz N."/>
            <person name="Riley R."/>
            <person name="Savchenko A."/>
            <person name="Shiryaev A."/>
            <person name="Soop K."/>
            <person name="Spirin V."/>
            <person name="Szebenyi C."/>
            <person name="Tomsovsky M."/>
            <person name="Tulloss R.E."/>
            <person name="Uehling J."/>
            <person name="Grigoriev I.V."/>
            <person name="Vagvolgyi C."/>
            <person name="Papp T."/>
            <person name="Martin F.M."/>
            <person name="Miettinen O."/>
            <person name="Hibbett D.S."/>
            <person name="Nagy L.G."/>
        </authorList>
    </citation>
    <scope>NUCLEOTIDE SEQUENCE [LARGE SCALE GENOMIC DNA]</scope>
    <source>
        <strain evidence="4 5">CBS 962.96</strain>
    </source>
</reference>
<evidence type="ECO:0000256" key="2">
    <source>
        <dbReference type="SAM" id="MobiDB-lite"/>
    </source>
</evidence>
<dbReference type="OrthoDB" id="3143151at2759"/>
<accession>A0A4S8L7Z8</accession>
<dbReference type="Pfam" id="PF18758">
    <property type="entry name" value="KDZ"/>
    <property type="match status" value="1"/>
</dbReference>
<protein>
    <recommendedName>
        <fullName evidence="3">CxC2-like cysteine cluster KDZ transposase-associated domain-containing protein</fullName>
    </recommendedName>
</protein>
<dbReference type="EMBL" id="ML179593">
    <property type="protein sequence ID" value="THU84543.1"/>
    <property type="molecule type" value="Genomic_DNA"/>
</dbReference>
<gene>
    <name evidence="4" type="ORF">K435DRAFT_870168</name>
</gene>
<feature type="region of interest" description="Disordered" evidence="2">
    <location>
        <begin position="1"/>
        <end position="111"/>
    </location>
</feature>
<dbReference type="InterPro" id="IPR040521">
    <property type="entry name" value="KDZ"/>
</dbReference>
<dbReference type="InterPro" id="IPR041457">
    <property type="entry name" value="CxC2_KDZ-assoc"/>
</dbReference>
<evidence type="ECO:0000313" key="4">
    <source>
        <dbReference type="EMBL" id="THU84543.1"/>
    </source>
</evidence>
<feature type="compositionally biased region" description="Polar residues" evidence="2">
    <location>
        <begin position="1"/>
        <end position="12"/>
    </location>
</feature>
<dbReference type="Proteomes" id="UP000297245">
    <property type="component" value="Unassembled WGS sequence"/>
</dbReference>
<feature type="compositionally biased region" description="Low complexity" evidence="2">
    <location>
        <begin position="33"/>
        <end position="51"/>
    </location>
</feature>
<feature type="domain" description="CxC2-like cysteine cluster KDZ transposase-associated" evidence="3">
    <location>
        <begin position="197"/>
        <end position="299"/>
    </location>
</feature>
<name>A0A4S8L7Z8_DENBC</name>
<sequence>MDRTPEASSHMTPQRRHLTRFSSTPLLRGSGSRRPITTRPTTPVTPTRITPLQSTSFTPSLQDDRDHPKGTKRRRVDSEQGYRAARGNLGSIGKGTGAIPMETKKSTSTTQNDYNRQYEKERANMLQCRVNSIAPDRFQCDDCGARMDGSSSLYRCRDCHGRRMQCRDCCVNSHGRHPFHRLEIWVSKGLYRDGTLGDLNFMLHMGHAGEPCDNPEGLSNVIFGDVGGFFTLKVSWCGCVHPEGNERWQQLLRMGYVSASFSRPQTAFSTRLFDRVHLEMMEGHCSLRAAYEVLGRLTDWNFPERVDNRYVEFMRVYRWHRDMTWTLEGGGFHDPALCDIPGGLGLFCTCCPQPGINVFAAKDGDPEWVYRIYVTIDGNFKLEQLIQRNGEMEVRLRDGRGFLVGVDKYMEFLKRTDDWIQPNNVEQPVEHLMWRGLVSLACARHGCFFPNASMNIKSGEQQRLADFGLSQIFWWVINVLNKADVSEAVKIRTVTIIYDIMCQYKVKLGERLAKGGLTDPSSLHLQYMIGKFHLGGHKDDCWAMYTLDLLLGSGRQDGEILETLWAGLNKSKSTVRAMAGASRQEFLDDLMQDSNWKKLIDGDEMLLTRQKRADFNERESRDTFADIGGRINEAEKMLWDEEARLAHETRDPVRLKIYESVSGKGKIFAEAKEHLALEEMKGKAKEGGDVGFLCRGLSLELSATRLKKRIREKDNKPSLVEAYELGGELKRLMQRYSLFQEEAVLRLQKVIGLEPLPELRKVNQEKENIDWSLYLQDGDGDQACDPESLVLYLPSNLMVGESQRVGWGEMSRQELGQRVMRYKALRGDNNQKDTGRMYQGLKRQKEKIREIVNAYRTEVRALERLQGKEIVTKKWREINDSDLVVTTEERTTRTNLAWFWSDVDVSIDKELEQSPQMENSRWDRWKEEQILVGKEMEWRVAWFDHAKVVWNDRGALEGLSKGARVYAAVQAEKWNMFAQRSRMAFGLIDPKNAVTSPVHGGKFGALDTQK</sequence>
<evidence type="ECO:0000259" key="3">
    <source>
        <dbReference type="Pfam" id="PF18803"/>
    </source>
</evidence>
<dbReference type="Pfam" id="PF18803">
    <property type="entry name" value="CxC2"/>
    <property type="match status" value="1"/>
</dbReference>